<dbReference type="Pfam" id="PF13668">
    <property type="entry name" value="Ferritin_2"/>
    <property type="match status" value="1"/>
</dbReference>
<dbReference type="PANTHER" id="PTHR38705:SF1">
    <property type="entry name" value="PROTEIN RDS1"/>
    <property type="match status" value="1"/>
</dbReference>
<dbReference type="InterPro" id="IPR039254">
    <property type="entry name" value="Rds1"/>
</dbReference>
<protein>
    <recommendedName>
        <fullName evidence="3">Ferritin-like domain-containing protein</fullName>
    </recommendedName>
</protein>
<dbReference type="OMA" id="ECTYSFG"/>
<evidence type="ECO:0000313" key="2">
    <source>
        <dbReference type="Proteomes" id="UP000054270"/>
    </source>
</evidence>
<dbReference type="Proteomes" id="UP000054270">
    <property type="component" value="Unassembled WGS sequence"/>
</dbReference>
<gene>
    <name evidence="1" type="ORF">HYPSUDRAFT_70652</name>
</gene>
<dbReference type="STRING" id="945553.A0A0D2M2Z3"/>
<dbReference type="CDD" id="cd00657">
    <property type="entry name" value="Ferritin_like"/>
    <property type="match status" value="1"/>
</dbReference>
<proteinExistence type="predicted"/>
<dbReference type="OrthoDB" id="1001765at2759"/>
<evidence type="ECO:0008006" key="3">
    <source>
        <dbReference type="Google" id="ProtNLM"/>
    </source>
</evidence>
<sequence length="277" mass="29976">MAAYYKYPDFTVLNYALTLEHLENAFYHQALDRFDEQAFLDAGLPSWVRGRFEQIAEHEATHVQLLSAALGDRATQPCAYDFPYNDPRSFAALSQVLEGVGVTAYTGAAQYISNKAYLTAAASILSTEARHASWIASAVNKFAGWSGAFDVPLDFNEVYSLASPFIVSCPATNPSLPVKAYPALRFSDPAPGKNSYIEIAQSGVEATFIAFLTGLDTIFVRVENGAVKIPEYISGEIYAVATTSGTEASPSTIVAGPAILSFELNSRYQLISAHQAN</sequence>
<dbReference type="PANTHER" id="PTHR38705">
    <property type="entry name" value="PROTEIN RDS1"/>
    <property type="match status" value="1"/>
</dbReference>
<keyword evidence="2" id="KW-1185">Reference proteome</keyword>
<evidence type="ECO:0000313" key="1">
    <source>
        <dbReference type="EMBL" id="KJA17543.1"/>
    </source>
</evidence>
<name>A0A0D2M2Z3_HYPSF</name>
<dbReference type="InterPro" id="IPR012347">
    <property type="entry name" value="Ferritin-like"/>
</dbReference>
<dbReference type="Gene3D" id="1.20.1260.10">
    <property type="match status" value="1"/>
</dbReference>
<accession>A0A0D2M2Z3</accession>
<dbReference type="SUPFAM" id="SSF47240">
    <property type="entry name" value="Ferritin-like"/>
    <property type="match status" value="1"/>
</dbReference>
<reference evidence="2" key="1">
    <citation type="submission" date="2014-04" db="EMBL/GenBank/DDBJ databases">
        <title>Evolutionary Origins and Diversification of the Mycorrhizal Mutualists.</title>
        <authorList>
            <consortium name="DOE Joint Genome Institute"/>
            <consortium name="Mycorrhizal Genomics Consortium"/>
            <person name="Kohler A."/>
            <person name="Kuo A."/>
            <person name="Nagy L.G."/>
            <person name="Floudas D."/>
            <person name="Copeland A."/>
            <person name="Barry K.W."/>
            <person name="Cichocki N."/>
            <person name="Veneault-Fourrey C."/>
            <person name="LaButti K."/>
            <person name="Lindquist E.A."/>
            <person name="Lipzen A."/>
            <person name="Lundell T."/>
            <person name="Morin E."/>
            <person name="Murat C."/>
            <person name="Riley R."/>
            <person name="Ohm R."/>
            <person name="Sun H."/>
            <person name="Tunlid A."/>
            <person name="Henrissat B."/>
            <person name="Grigoriev I.V."/>
            <person name="Hibbett D.S."/>
            <person name="Martin F."/>
        </authorList>
    </citation>
    <scope>NUCLEOTIDE SEQUENCE [LARGE SCALE GENOMIC DNA]</scope>
    <source>
        <strain evidence="2">FD-334 SS-4</strain>
    </source>
</reference>
<dbReference type="InterPro" id="IPR009078">
    <property type="entry name" value="Ferritin-like_SF"/>
</dbReference>
<organism evidence="1 2">
    <name type="scientific">Hypholoma sublateritium (strain FD-334 SS-4)</name>
    <dbReference type="NCBI Taxonomy" id="945553"/>
    <lineage>
        <taxon>Eukaryota</taxon>
        <taxon>Fungi</taxon>
        <taxon>Dikarya</taxon>
        <taxon>Basidiomycota</taxon>
        <taxon>Agaricomycotina</taxon>
        <taxon>Agaricomycetes</taxon>
        <taxon>Agaricomycetidae</taxon>
        <taxon>Agaricales</taxon>
        <taxon>Agaricineae</taxon>
        <taxon>Strophariaceae</taxon>
        <taxon>Hypholoma</taxon>
    </lineage>
</organism>
<dbReference type="EMBL" id="KN817602">
    <property type="protein sequence ID" value="KJA17543.1"/>
    <property type="molecule type" value="Genomic_DNA"/>
</dbReference>
<dbReference type="AlphaFoldDB" id="A0A0D2M2Z3"/>